<gene>
    <name evidence="1" type="ORF">HPB49_019866</name>
</gene>
<keyword evidence="2" id="KW-1185">Reference proteome</keyword>
<proteinExistence type="predicted"/>
<comment type="caution">
    <text evidence="1">The sequence shown here is derived from an EMBL/GenBank/DDBJ whole genome shotgun (WGS) entry which is preliminary data.</text>
</comment>
<dbReference type="Proteomes" id="UP000821865">
    <property type="component" value="Chromosome 7"/>
</dbReference>
<dbReference type="EMBL" id="CM023476">
    <property type="protein sequence ID" value="KAH7942025.1"/>
    <property type="molecule type" value="Genomic_DNA"/>
</dbReference>
<organism evidence="1 2">
    <name type="scientific">Dermacentor silvarum</name>
    <name type="common">Tick</name>
    <dbReference type="NCBI Taxonomy" id="543639"/>
    <lineage>
        <taxon>Eukaryota</taxon>
        <taxon>Metazoa</taxon>
        <taxon>Ecdysozoa</taxon>
        <taxon>Arthropoda</taxon>
        <taxon>Chelicerata</taxon>
        <taxon>Arachnida</taxon>
        <taxon>Acari</taxon>
        <taxon>Parasitiformes</taxon>
        <taxon>Ixodida</taxon>
        <taxon>Ixodoidea</taxon>
        <taxon>Ixodidae</taxon>
        <taxon>Rhipicephalinae</taxon>
        <taxon>Dermacentor</taxon>
    </lineage>
</organism>
<sequence>MTGRRRDKRDGFCFVPNCNSGYCSCKEARSLFRVPLEADHREEWSRNIKRGDRVLDESSVVCERHFETRFIQRTFQTTVNGTIIEIPRDRPHLSKDAIPTIFPDALKYFSMSLPKKRKDRNLSDQVLPKPKRRRDSNTLSEVSSNDVDRESSVDNIPEQECQRLSNDLARDSAIDKAPEHECQGLSFSKLIISSAWSEVFLPCVGDSFLYAELEADAVEHSKVALKRLIQIKKQAGESAATAEVLIRGKKGHQEELAAR</sequence>
<protein>
    <submittedName>
        <fullName evidence="1">Uncharacterized protein</fullName>
    </submittedName>
</protein>
<name>A0ACB8CGV7_DERSI</name>
<evidence type="ECO:0000313" key="1">
    <source>
        <dbReference type="EMBL" id="KAH7942025.1"/>
    </source>
</evidence>
<accession>A0ACB8CGV7</accession>
<reference evidence="1" key="1">
    <citation type="submission" date="2020-05" db="EMBL/GenBank/DDBJ databases">
        <title>Large-scale comparative analyses of tick genomes elucidate their genetic diversity and vector capacities.</title>
        <authorList>
            <person name="Jia N."/>
            <person name="Wang J."/>
            <person name="Shi W."/>
            <person name="Du L."/>
            <person name="Sun Y."/>
            <person name="Zhan W."/>
            <person name="Jiang J."/>
            <person name="Wang Q."/>
            <person name="Zhang B."/>
            <person name="Ji P."/>
            <person name="Sakyi L.B."/>
            <person name="Cui X."/>
            <person name="Yuan T."/>
            <person name="Jiang B."/>
            <person name="Yang W."/>
            <person name="Lam T.T.-Y."/>
            <person name="Chang Q."/>
            <person name="Ding S."/>
            <person name="Wang X."/>
            <person name="Zhu J."/>
            <person name="Ruan X."/>
            <person name="Zhao L."/>
            <person name="Wei J."/>
            <person name="Que T."/>
            <person name="Du C."/>
            <person name="Cheng J."/>
            <person name="Dai P."/>
            <person name="Han X."/>
            <person name="Huang E."/>
            <person name="Gao Y."/>
            <person name="Liu J."/>
            <person name="Shao H."/>
            <person name="Ye R."/>
            <person name="Li L."/>
            <person name="Wei W."/>
            <person name="Wang X."/>
            <person name="Wang C."/>
            <person name="Yang T."/>
            <person name="Huo Q."/>
            <person name="Li W."/>
            <person name="Guo W."/>
            <person name="Chen H."/>
            <person name="Zhou L."/>
            <person name="Ni X."/>
            <person name="Tian J."/>
            <person name="Zhou Y."/>
            <person name="Sheng Y."/>
            <person name="Liu T."/>
            <person name="Pan Y."/>
            <person name="Xia L."/>
            <person name="Li J."/>
            <person name="Zhao F."/>
            <person name="Cao W."/>
        </authorList>
    </citation>
    <scope>NUCLEOTIDE SEQUENCE</scope>
    <source>
        <strain evidence="1">Dsil-2018</strain>
    </source>
</reference>
<evidence type="ECO:0000313" key="2">
    <source>
        <dbReference type="Proteomes" id="UP000821865"/>
    </source>
</evidence>